<dbReference type="RefSeq" id="WP_115558114.1">
    <property type="nucleotide sequence ID" value="NZ_CP031376.1"/>
</dbReference>
<dbReference type="AlphaFoldDB" id="A0A345Z3M7"/>
<feature type="transmembrane region" description="Helical" evidence="1">
    <location>
        <begin position="83"/>
        <end position="108"/>
    </location>
</feature>
<organism evidence="2 3">
    <name type="scientific">Spiroplasma alleghenense</name>
    <dbReference type="NCBI Taxonomy" id="216931"/>
    <lineage>
        <taxon>Bacteria</taxon>
        <taxon>Bacillati</taxon>
        <taxon>Mycoplasmatota</taxon>
        <taxon>Mollicutes</taxon>
        <taxon>Entomoplasmatales</taxon>
        <taxon>Spiroplasmataceae</taxon>
        <taxon>Spiroplasma</taxon>
    </lineage>
</organism>
<keyword evidence="3" id="KW-1185">Reference proteome</keyword>
<dbReference type="EMBL" id="CP031376">
    <property type="protein sequence ID" value="AXK51206.1"/>
    <property type="molecule type" value="Genomic_DNA"/>
</dbReference>
<feature type="transmembrane region" description="Helical" evidence="1">
    <location>
        <begin position="7"/>
        <end position="29"/>
    </location>
</feature>
<gene>
    <name evidence="2" type="ORF">SALLE_v1c05320</name>
</gene>
<feature type="transmembrane region" description="Helical" evidence="1">
    <location>
        <begin position="49"/>
        <end position="69"/>
    </location>
</feature>
<evidence type="ECO:0000313" key="3">
    <source>
        <dbReference type="Proteomes" id="UP000254792"/>
    </source>
</evidence>
<keyword evidence="1" id="KW-0472">Membrane</keyword>
<protein>
    <recommendedName>
        <fullName evidence="4">Transmembrane protein</fullName>
    </recommendedName>
</protein>
<accession>A0A345Z3M7</accession>
<dbReference type="Proteomes" id="UP000254792">
    <property type="component" value="Chromosome"/>
</dbReference>
<feature type="transmembrane region" description="Helical" evidence="1">
    <location>
        <begin position="120"/>
        <end position="140"/>
    </location>
</feature>
<name>A0A345Z3M7_9MOLU</name>
<reference evidence="2 3" key="1">
    <citation type="submission" date="2018-07" db="EMBL/GenBank/DDBJ databases">
        <title>Complete genome sequence of Spiroplasma alleghenense PLHS-1 (ATCC 51752).</title>
        <authorList>
            <person name="Chou L."/>
            <person name="Lee T.-Y."/>
            <person name="Tsai Y.-M."/>
            <person name="Kuo C.-H."/>
        </authorList>
    </citation>
    <scope>NUCLEOTIDE SEQUENCE [LARGE SCALE GENOMIC DNA]</scope>
    <source>
        <strain evidence="2 3">PLHS-1</strain>
    </source>
</reference>
<keyword evidence="1" id="KW-1133">Transmembrane helix</keyword>
<evidence type="ECO:0000256" key="1">
    <source>
        <dbReference type="SAM" id="Phobius"/>
    </source>
</evidence>
<proteinExistence type="predicted"/>
<evidence type="ECO:0008006" key="4">
    <source>
        <dbReference type="Google" id="ProtNLM"/>
    </source>
</evidence>
<sequence length="196" mass="23132">MNPRNYIYAKFIFTLFFLLNLITFVLGIIVSSKKDLSVQYIDNVRKTIFIFLGLIILLSISYIIILIIYKKKSDYKMVKIDKIYLWLVISLIVLVILFQVFFTSYYIINFQLNRIKIPSIVFLTLTLIISVLASILENFSRLNETIYWNRKKVLEEVKSAENKPKIKKNLNSKNLKETQIKNKENPFAIEEETVDD</sequence>
<keyword evidence="1" id="KW-0812">Transmembrane</keyword>
<dbReference type="KEGG" id="salx:SALLE_v1c05320"/>
<evidence type="ECO:0000313" key="2">
    <source>
        <dbReference type="EMBL" id="AXK51206.1"/>
    </source>
</evidence>